<name>A0A6J4RGQ9_9ACTN</name>
<reference evidence="2" key="1">
    <citation type="submission" date="2020-02" db="EMBL/GenBank/DDBJ databases">
        <authorList>
            <person name="Meier V. D."/>
        </authorList>
    </citation>
    <scope>NUCLEOTIDE SEQUENCE</scope>
    <source>
        <strain evidence="2">AVDCRST_MAG38</strain>
    </source>
</reference>
<dbReference type="EMBL" id="CADCVJ010000087">
    <property type="protein sequence ID" value="CAA9470707.1"/>
    <property type="molecule type" value="Genomic_DNA"/>
</dbReference>
<organism evidence="2">
    <name type="scientific">uncultured Solirubrobacteraceae bacterium</name>
    <dbReference type="NCBI Taxonomy" id="1162706"/>
    <lineage>
        <taxon>Bacteria</taxon>
        <taxon>Bacillati</taxon>
        <taxon>Actinomycetota</taxon>
        <taxon>Thermoleophilia</taxon>
        <taxon>Solirubrobacterales</taxon>
        <taxon>Solirubrobacteraceae</taxon>
        <taxon>environmental samples</taxon>
    </lineage>
</organism>
<feature type="chain" id="PRO_5026948258" evidence="1">
    <location>
        <begin position="26"/>
        <end position="86"/>
    </location>
</feature>
<gene>
    <name evidence="2" type="ORF">AVDCRST_MAG38-1276</name>
</gene>
<feature type="signal peptide" evidence="1">
    <location>
        <begin position="1"/>
        <end position="25"/>
    </location>
</feature>
<evidence type="ECO:0000313" key="2">
    <source>
        <dbReference type="EMBL" id="CAA9470707.1"/>
    </source>
</evidence>
<dbReference type="AlphaFoldDB" id="A0A6J4RGQ9"/>
<keyword evidence="1" id="KW-0732">Signal</keyword>
<accession>A0A6J4RGQ9</accession>
<sequence>MTRRTRQFLATAGGAIVLLASPMSAAAKAPVGACPASFYEASVHDTPASFLDYALGIDKNDDVRVCFKPMANETRTNVIDNIGHSR</sequence>
<evidence type="ECO:0000256" key="1">
    <source>
        <dbReference type="SAM" id="SignalP"/>
    </source>
</evidence>
<protein>
    <submittedName>
        <fullName evidence="2">Uncharacterized protein</fullName>
    </submittedName>
</protein>
<proteinExistence type="predicted"/>